<evidence type="ECO:0000256" key="11">
    <source>
        <dbReference type="PROSITE-ProRule" id="PRU00708"/>
    </source>
</evidence>
<dbReference type="GO" id="GO:0016192">
    <property type="term" value="P:vesicle-mediated transport"/>
    <property type="evidence" value="ECO:0007669"/>
    <property type="project" value="InterPro"/>
</dbReference>
<feature type="region of interest" description="Disordered" evidence="12">
    <location>
        <begin position="114"/>
        <end position="135"/>
    </location>
</feature>
<evidence type="ECO:0000256" key="5">
    <source>
        <dbReference type="ARBA" id="ARBA00022737"/>
    </source>
</evidence>
<dbReference type="AlphaFoldDB" id="S8CDY5"/>
<dbReference type="GO" id="GO:0006886">
    <property type="term" value="P:intracellular protein transport"/>
    <property type="evidence" value="ECO:0007669"/>
    <property type="project" value="InterPro"/>
</dbReference>
<comment type="subcellular location">
    <subcellularLocation>
        <location evidence="10">Endomembrane system</location>
        <topology evidence="10">Single-pass type IV membrane protein</topology>
    </subcellularLocation>
</comment>
<evidence type="ECO:0000256" key="12">
    <source>
        <dbReference type="SAM" id="MobiDB-lite"/>
    </source>
</evidence>
<evidence type="ECO:0000256" key="7">
    <source>
        <dbReference type="ARBA" id="ARBA00022989"/>
    </source>
</evidence>
<evidence type="ECO:0000256" key="10">
    <source>
        <dbReference type="ARBA" id="ARBA00046280"/>
    </source>
</evidence>
<dbReference type="InterPro" id="IPR032867">
    <property type="entry name" value="DYW_dom"/>
</dbReference>
<evidence type="ECO:0000256" key="1">
    <source>
        <dbReference type="ARBA" id="ARBA00006108"/>
    </source>
</evidence>
<dbReference type="GO" id="GO:0005737">
    <property type="term" value="C:cytoplasm"/>
    <property type="evidence" value="ECO:0007669"/>
    <property type="project" value="UniProtKB-ARBA"/>
</dbReference>
<dbReference type="SUPFAM" id="SSF47661">
    <property type="entry name" value="t-snare proteins"/>
    <property type="match status" value="1"/>
</dbReference>
<dbReference type="Gene3D" id="1.25.40.10">
    <property type="entry name" value="Tetratricopeptide repeat domain"/>
    <property type="match status" value="3"/>
</dbReference>
<feature type="compositionally biased region" description="Polar residues" evidence="12">
    <location>
        <begin position="124"/>
        <end position="135"/>
    </location>
</feature>
<dbReference type="PANTHER" id="PTHR47926">
    <property type="entry name" value="PENTATRICOPEPTIDE REPEAT-CONTAINING PROTEIN"/>
    <property type="match status" value="1"/>
</dbReference>
<evidence type="ECO:0008006" key="17">
    <source>
        <dbReference type="Google" id="ProtNLM"/>
    </source>
</evidence>
<dbReference type="OrthoDB" id="1688675at2759"/>
<reference evidence="15 16" key="1">
    <citation type="journal article" date="2013" name="BMC Genomics">
        <title>The miniature genome of a carnivorous plant Genlisea aurea contains a low number of genes and short non-coding sequences.</title>
        <authorList>
            <person name="Leushkin E.V."/>
            <person name="Sutormin R.A."/>
            <person name="Nabieva E.R."/>
            <person name="Penin A.A."/>
            <person name="Kondrashov A.S."/>
            <person name="Logacheva M.D."/>
        </authorList>
    </citation>
    <scope>NUCLEOTIDE SEQUENCE [LARGE SCALE GENOMIC DNA]</scope>
</reference>
<dbReference type="FunFam" id="1.20.58.400:FF:000001">
    <property type="entry name" value="Vesicle transport through interaction with t-SNAREs homolog 1A"/>
    <property type="match status" value="1"/>
</dbReference>
<dbReference type="NCBIfam" id="TIGR00756">
    <property type="entry name" value="PPR"/>
    <property type="match status" value="1"/>
</dbReference>
<proteinExistence type="inferred from homology"/>
<dbReference type="InterPro" id="IPR010989">
    <property type="entry name" value="SNARE"/>
</dbReference>
<feature type="domain" description="DYW" evidence="14">
    <location>
        <begin position="706"/>
        <end position="792"/>
    </location>
</feature>
<evidence type="ECO:0000256" key="2">
    <source>
        <dbReference type="ARBA" id="ARBA00006643"/>
    </source>
</evidence>
<dbReference type="Gene3D" id="1.20.58.400">
    <property type="entry name" value="t-snare proteins"/>
    <property type="match status" value="1"/>
</dbReference>
<keyword evidence="4" id="KW-0812">Transmembrane</keyword>
<dbReference type="Pfam" id="PF05008">
    <property type="entry name" value="V-SNARE"/>
    <property type="match status" value="1"/>
</dbReference>
<dbReference type="GO" id="GO:0009451">
    <property type="term" value="P:RNA modification"/>
    <property type="evidence" value="ECO:0007669"/>
    <property type="project" value="InterPro"/>
</dbReference>
<comment type="similarity">
    <text evidence="2">Belongs to the PPR family. PCMP-H subfamily.</text>
</comment>
<comment type="similarity">
    <text evidence="1">Belongs to the VTI1 family.</text>
</comment>
<evidence type="ECO:0000259" key="13">
    <source>
        <dbReference type="Pfam" id="PF05008"/>
    </source>
</evidence>
<dbReference type="Proteomes" id="UP000015453">
    <property type="component" value="Unassembled WGS sequence"/>
</dbReference>
<dbReference type="GO" id="GO:0016020">
    <property type="term" value="C:membrane"/>
    <property type="evidence" value="ECO:0007669"/>
    <property type="project" value="InterPro"/>
</dbReference>
<protein>
    <recommendedName>
        <fullName evidence="17">DYW domain-containing protein</fullName>
    </recommendedName>
</protein>
<name>S8CDY5_9LAMI</name>
<sequence length="792" mass="87546">MSDVFEGYERRFRELSAELVRKTSSVGDLDGELKIQKITDIIAEMDEAEGMILKMDADARSLPPNVKAVLLAKLREYQSDLNDMKNKANLIASTNFHRDELMEAGMADSITLQVPENNGDRTHTTTAGGLNRSSDNPVEEELAVHELDANNRAAVSYSNFTIVVFGFMSGTPAYVSRRCRVLIRLCARHSALEAGKKLHAAVVTSGLITLPGAFLRNVILHMYAASGDLACARKVFDDIPVGLKDTVDWTRLIDCYNRYGWSSSLDGLSLFVDMRRQGVPMDEITIMAVLGICSKIGNPVFGIQGHACMIKMGLGLSSGLKAWNAAMDMYVKCGMLAEAKKLFDGFDGKDVVSWTVLLWGVLKWEGLEKGKKLFDEMPERNEIAWSILVSRYIENCFIREAFHLLQEMAAESTSFTSSSLCLLLSACTQSGDVSTGRWVHSFALRTTADASTDVRFSTALLDMYAKCGRINSAIRVFEAMPSKNVVTWNAMLGGLAMHGRGSVALDMFDSMADGGWKPDDVTFTALLSACSHSGLVDRGRELFRAVKSPSMENCAAAVDLLGRAGHLEEAEAVIRGMPMQPNEVVLGSLLGACRVHRKHHHLVESLVRDLFRMHPHNTDHHVLLANTFSSLGKFETADSFRKDLESRGTRKIPGISTMFVDGEVHQFSAGERSHSRIEDIYGMLERMIPRLKQAGYVPDVDSSSSSSRIHDADEDSKECALQTHGEKLALCFGLISTKPGSTLRIFKNLRICRDCHAAMKVASGVYGREIIVRDRNRFHTFEHGSCSCSDYW</sequence>
<dbReference type="PANTHER" id="PTHR47926:SF436">
    <property type="entry name" value="PENTATRICOPEPTIDE REPEAT-CONTAINING PROTEIN ELI1, CHLOROPLASTIC-LIKE ISOFORM X2"/>
    <property type="match status" value="1"/>
</dbReference>
<keyword evidence="16" id="KW-1185">Reference proteome</keyword>
<dbReference type="Pfam" id="PF13041">
    <property type="entry name" value="PPR_2"/>
    <property type="match status" value="1"/>
</dbReference>
<dbReference type="Pfam" id="PF01535">
    <property type="entry name" value="PPR"/>
    <property type="match status" value="3"/>
</dbReference>
<evidence type="ECO:0000256" key="4">
    <source>
        <dbReference type="ARBA" id="ARBA00022692"/>
    </source>
</evidence>
<evidence type="ECO:0000259" key="14">
    <source>
        <dbReference type="Pfam" id="PF14432"/>
    </source>
</evidence>
<dbReference type="InterPro" id="IPR046960">
    <property type="entry name" value="PPR_At4g14850-like_plant"/>
</dbReference>
<dbReference type="Pfam" id="PF14432">
    <property type="entry name" value="DYW_deaminase"/>
    <property type="match status" value="1"/>
</dbReference>
<feature type="repeat" description="PPR" evidence="11">
    <location>
        <begin position="484"/>
        <end position="518"/>
    </location>
</feature>
<evidence type="ECO:0000256" key="3">
    <source>
        <dbReference type="ARBA" id="ARBA00022448"/>
    </source>
</evidence>
<feature type="repeat" description="PPR" evidence="11">
    <location>
        <begin position="519"/>
        <end position="553"/>
    </location>
</feature>
<organism evidence="15 16">
    <name type="scientific">Genlisea aurea</name>
    <dbReference type="NCBI Taxonomy" id="192259"/>
    <lineage>
        <taxon>Eukaryota</taxon>
        <taxon>Viridiplantae</taxon>
        <taxon>Streptophyta</taxon>
        <taxon>Embryophyta</taxon>
        <taxon>Tracheophyta</taxon>
        <taxon>Spermatophyta</taxon>
        <taxon>Magnoliopsida</taxon>
        <taxon>eudicotyledons</taxon>
        <taxon>Gunneridae</taxon>
        <taxon>Pentapetalae</taxon>
        <taxon>asterids</taxon>
        <taxon>lamiids</taxon>
        <taxon>Lamiales</taxon>
        <taxon>Lentibulariaceae</taxon>
        <taxon>Genlisea</taxon>
    </lineage>
</organism>
<comment type="caution">
    <text evidence="15">The sequence shown here is derived from an EMBL/GenBank/DDBJ whole genome shotgun (WGS) entry which is preliminary data.</text>
</comment>
<dbReference type="GO" id="GO:0003723">
    <property type="term" value="F:RNA binding"/>
    <property type="evidence" value="ECO:0007669"/>
    <property type="project" value="InterPro"/>
</dbReference>
<evidence type="ECO:0000256" key="6">
    <source>
        <dbReference type="ARBA" id="ARBA00022927"/>
    </source>
</evidence>
<feature type="domain" description="Vesicle transport v-SNARE N-terminal" evidence="13">
    <location>
        <begin position="1"/>
        <end position="88"/>
    </location>
</feature>
<keyword evidence="6" id="KW-0653">Protein transport</keyword>
<keyword evidence="7" id="KW-1133">Transmembrane helix</keyword>
<dbReference type="EMBL" id="AUSU01004434">
    <property type="protein sequence ID" value="EPS65080.1"/>
    <property type="molecule type" value="Genomic_DNA"/>
</dbReference>
<evidence type="ECO:0000256" key="8">
    <source>
        <dbReference type="ARBA" id="ARBA00023054"/>
    </source>
</evidence>
<evidence type="ECO:0000313" key="16">
    <source>
        <dbReference type="Proteomes" id="UP000015453"/>
    </source>
</evidence>
<keyword evidence="9" id="KW-0472">Membrane</keyword>
<dbReference type="PROSITE" id="PS51375">
    <property type="entry name" value="PPR"/>
    <property type="match status" value="2"/>
</dbReference>
<keyword evidence="8" id="KW-0175">Coiled coil</keyword>
<dbReference type="GO" id="GO:0012505">
    <property type="term" value="C:endomembrane system"/>
    <property type="evidence" value="ECO:0007669"/>
    <property type="project" value="UniProtKB-SubCell"/>
</dbReference>
<accession>S8CDY5</accession>
<dbReference type="InterPro" id="IPR002885">
    <property type="entry name" value="PPR_rpt"/>
</dbReference>
<dbReference type="InterPro" id="IPR007705">
    <property type="entry name" value="Vesicle_trsprt_v-SNARE_N"/>
</dbReference>
<dbReference type="GO" id="GO:0008270">
    <property type="term" value="F:zinc ion binding"/>
    <property type="evidence" value="ECO:0007669"/>
    <property type="project" value="InterPro"/>
</dbReference>
<evidence type="ECO:0000256" key="9">
    <source>
        <dbReference type="ARBA" id="ARBA00023136"/>
    </source>
</evidence>
<keyword evidence="3" id="KW-0813">Transport</keyword>
<dbReference type="InterPro" id="IPR011990">
    <property type="entry name" value="TPR-like_helical_dom_sf"/>
</dbReference>
<evidence type="ECO:0000313" key="15">
    <source>
        <dbReference type="EMBL" id="EPS65080.1"/>
    </source>
</evidence>
<dbReference type="InterPro" id="IPR038407">
    <property type="entry name" value="v-SNARE_N_sf"/>
</dbReference>
<keyword evidence="5" id="KW-0677">Repeat</keyword>
<gene>
    <name evidence="15" type="ORF">M569_09698</name>
</gene>
<dbReference type="FunFam" id="1.25.40.10:FF:000090">
    <property type="entry name" value="Pentatricopeptide repeat-containing protein, chloroplastic"/>
    <property type="match status" value="1"/>
</dbReference>